<organism evidence="10 11">
    <name type="scientific">Paenibacillus plantarum</name>
    <dbReference type="NCBI Taxonomy" id="2654975"/>
    <lineage>
        <taxon>Bacteria</taxon>
        <taxon>Bacillati</taxon>
        <taxon>Bacillota</taxon>
        <taxon>Bacilli</taxon>
        <taxon>Bacillales</taxon>
        <taxon>Paenibacillaceae</taxon>
        <taxon>Paenibacillus</taxon>
    </lineage>
</organism>
<name>A0ABX1XCD5_9BACL</name>
<reference evidence="10 11" key="1">
    <citation type="submission" date="2019-10" db="EMBL/GenBank/DDBJ databases">
        <title>Description of Paenibacillus humi sp. nov.</title>
        <authorList>
            <person name="Carlier A."/>
            <person name="Qi S."/>
        </authorList>
    </citation>
    <scope>NUCLEOTIDE SEQUENCE [LARGE SCALE GENOMIC DNA]</scope>
    <source>
        <strain evidence="10 11">LMG 31461</strain>
    </source>
</reference>
<dbReference type="PANTHER" id="PTHR47371">
    <property type="entry name" value="LIPOTEICHOIC ACID SYNTHASE"/>
    <property type="match status" value="1"/>
</dbReference>
<evidence type="ECO:0000256" key="1">
    <source>
        <dbReference type="ARBA" id="ARBA00004651"/>
    </source>
</evidence>
<evidence type="ECO:0000256" key="5">
    <source>
        <dbReference type="ARBA" id="ARBA00022989"/>
    </source>
</evidence>
<keyword evidence="5 8" id="KW-1133">Transmembrane helix</keyword>
<dbReference type="SUPFAM" id="SSF53649">
    <property type="entry name" value="Alkaline phosphatase-like"/>
    <property type="match status" value="1"/>
</dbReference>
<feature type="region of interest" description="Disordered" evidence="7">
    <location>
        <begin position="655"/>
        <end position="679"/>
    </location>
</feature>
<evidence type="ECO:0000256" key="7">
    <source>
        <dbReference type="SAM" id="MobiDB-lite"/>
    </source>
</evidence>
<dbReference type="Proteomes" id="UP000653578">
    <property type="component" value="Unassembled WGS sequence"/>
</dbReference>
<dbReference type="CDD" id="cd16015">
    <property type="entry name" value="LTA_synthase"/>
    <property type="match status" value="1"/>
</dbReference>
<dbReference type="RefSeq" id="WP_171632422.1">
    <property type="nucleotide sequence ID" value="NZ_WHNY01000060.1"/>
</dbReference>
<dbReference type="InterPro" id="IPR017850">
    <property type="entry name" value="Alkaline_phosphatase_core_sf"/>
</dbReference>
<accession>A0ABX1XCD5</accession>
<feature type="transmembrane region" description="Helical" evidence="8">
    <location>
        <begin position="136"/>
        <end position="157"/>
    </location>
</feature>
<evidence type="ECO:0000256" key="6">
    <source>
        <dbReference type="ARBA" id="ARBA00023136"/>
    </source>
</evidence>
<comment type="pathway">
    <text evidence="2">Cell wall biogenesis; lipoteichoic acid biosynthesis.</text>
</comment>
<keyword evidence="4 8" id="KW-0812">Transmembrane</keyword>
<dbReference type="EMBL" id="WHNY01000060">
    <property type="protein sequence ID" value="NOU66145.1"/>
    <property type="molecule type" value="Genomic_DNA"/>
</dbReference>
<keyword evidence="3" id="KW-1003">Cell membrane</keyword>
<feature type="transmembrane region" description="Helical" evidence="8">
    <location>
        <begin position="164"/>
        <end position="182"/>
    </location>
</feature>
<evidence type="ECO:0000256" key="2">
    <source>
        <dbReference type="ARBA" id="ARBA00004936"/>
    </source>
</evidence>
<evidence type="ECO:0000256" key="4">
    <source>
        <dbReference type="ARBA" id="ARBA00022692"/>
    </source>
</evidence>
<evidence type="ECO:0000313" key="10">
    <source>
        <dbReference type="EMBL" id="NOU66145.1"/>
    </source>
</evidence>
<dbReference type="InterPro" id="IPR050448">
    <property type="entry name" value="OpgB/LTA_synthase_biosynth"/>
</dbReference>
<dbReference type="InterPro" id="IPR000917">
    <property type="entry name" value="Sulfatase_N"/>
</dbReference>
<dbReference type="Pfam" id="PF00884">
    <property type="entry name" value="Sulfatase"/>
    <property type="match status" value="1"/>
</dbReference>
<protein>
    <submittedName>
        <fullName evidence="10">Sulfatase-like hydrolase/transferase</fullName>
    </submittedName>
</protein>
<dbReference type="PANTHER" id="PTHR47371:SF3">
    <property type="entry name" value="PHOSPHOGLYCEROL TRANSFERASE I"/>
    <property type="match status" value="1"/>
</dbReference>
<keyword evidence="11" id="KW-1185">Reference proteome</keyword>
<proteinExistence type="predicted"/>
<feature type="domain" description="Sulfatase N-terminal" evidence="9">
    <location>
        <begin position="277"/>
        <end position="574"/>
    </location>
</feature>
<keyword evidence="6 8" id="KW-0472">Membrane</keyword>
<gene>
    <name evidence="10" type="ORF">GC096_19080</name>
</gene>
<evidence type="ECO:0000313" key="11">
    <source>
        <dbReference type="Proteomes" id="UP000653578"/>
    </source>
</evidence>
<evidence type="ECO:0000256" key="3">
    <source>
        <dbReference type="ARBA" id="ARBA00022475"/>
    </source>
</evidence>
<comment type="subcellular location">
    <subcellularLocation>
        <location evidence="1">Cell membrane</location>
        <topology evidence="1">Multi-pass membrane protein</topology>
    </subcellularLocation>
</comment>
<feature type="transmembrane region" description="Helical" evidence="8">
    <location>
        <begin position="20"/>
        <end position="41"/>
    </location>
</feature>
<evidence type="ECO:0000259" key="9">
    <source>
        <dbReference type="Pfam" id="PF00884"/>
    </source>
</evidence>
<evidence type="ECO:0000256" key="8">
    <source>
        <dbReference type="SAM" id="Phobius"/>
    </source>
</evidence>
<feature type="transmembrane region" description="Helical" evidence="8">
    <location>
        <begin position="61"/>
        <end position="81"/>
    </location>
</feature>
<sequence length="679" mass="74714">MHLNLKPRKRLSSKKSSSRLGASISLVLFMIGLPILSVVGMEFLERGNLAETMQWITANQPLFMLNVGLTFCLLSFVYALVGSLAISGSITTLILGLMAIISYMKVKMIGEPFFPWDILLNKESMDIASLVTGKAALIRICAIAAVILIVLALRWVIPRVTLPVIARIGLGLFSLYALYAFGIKTPLAGKILDNAGVSEIVWDQQQNYANNGLTLAFTLNVKNSIVQKPETYSEQAMAAAAANIQKAAATANIQATAVQQDSGVRKAKATLADGKQPNVIFVMSEAFWDPTLLENVTFSEDPLPTIHRLQKESSSGYLLSPQYGGGTSNVEFEVLTGNSMSFLPGGSIPYQQYISKPVPSLASYFADKGYKSMGIHSYEGWFWDRNNVYKQLGFESFKSSEHFDNPETKGYFISDAEVARNVITEVDKTENPMFIYTVTMQNHGPYDDPRYGENQFKATGNLSAQAKSILETYTQGAHDADQSLQMMIDHFKDSDEPTMIVFYGDHLPMLGMDYQVYKEAGFISTSDANKWSLDEIKKMHSIPLVTWSNFDIPKQDIPLLSDSFLGAHVLDMLHMEKPANFALNAELAKQVPGLLSNLIVDQDGQLHATAPESAAPLIADYRNVQYDLMFGKQYLAAYVDHDYLTKGTQTSYNAEFGVPGAAPQSEAQGSQEAKPASAQ</sequence>
<comment type="caution">
    <text evidence="10">The sequence shown here is derived from an EMBL/GenBank/DDBJ whole genome shotgun (WGS) entry which is preliminary data.</text>
</comment>
<dbReference type="Gene3D" id="3.40.720.10">
    <property type="entry name" value="Alkaline Phosphatase, subunit A"/>
    <property type="match status" value="1"/>
</dbReference>